<keyword evidence="2" id="KW-1185">Reference proteome</keyword>
<proteinExistence type="predicted"/>
<dbReference type="OrthoDB" id="10255394at2759"/>
<organism evidence="2">
    <name type="scientific">Naegleria gruberi</name>
    <name type="common">Amoeba</name>
    <dbReference type="NCBI Taxonomy" id="5762"/>
    <lineage>
        <taxon>Eukaryota</taxon>
        <taxon>Discoba</taxon>
        <taxon>Heterolobosea</taxon>
        <taxon>Tetramitia</taxon>
        <taxon>Eutetramitia</taxon>
        <taxon>Vahlkampfiidae</taxon>
        <taxon>Naegleria</taxon>
    </lineage>
</organism>
<dbReference type="VEuPathDB" id="AmoebaDB:NAEGRDRAFT_66238"/>
<evidence type="ECO:0000313" key="2">
    <source>
        <dbReference type="Proteomes" id="UP000006671"/>
    </source>
</evidence>
<dbReference type="OMA" id="ELDSPWR"/>
<name>D2VBJ4_NAEGR</name>
<evidence type="ECO:0000313" key="1">
    <source>
        <dbReference type="EMBL" id="EFC45809.1"/>
    </source>
</evidence>
<dbReference type="InParanoid" id="D2VBJ4"/>
<dbReference type="RefSeq" id="XP_002678553.1">
    <property type="nucleotide sequence ID" value="XM_002678507.1"/>
</dbReference>
<protein>
    <submittedName>
        <fullName evidence="1">Predicted protein</fullName>
    </submittedName>
</protein>
<sequence length="692" mass="80151">MSDDEPVTYDSSQSSTISFNFENIKIENIKSEKKTTADVIEMGLDSENAIDIDEEDDVIFVTSSRGRIKQENDLFITSELELKSVRVKRAGIEKSCFIRFYFRDCKYFKHSRSAISYFVPCDQKFQIFIYSQLLKNNYLDSGSSSSKSESPIIDWNNEAFEIIPMFMYPKRMIPLCPKCFEEYKKGQSTLMFDHILSTYHGGGGASTSSEQVENIGVKVEVKKENASVGKNSREVQLKPPHDLIDRLIYNRRRLQRILEHHWSIPKPRNNENSTRVIRMISYIERLYLYFKHLIAEKEFSKADTIGNSILLIMATHGQYFSKKISGHYPLLWMEREELLITHTKVAMANAFLKGTTAMLEKSHINKTGVKAYMNTKMFSDQIHLTSLLQVSFFLFRMTKKEKGLFLLNKFTLSWVFSSFCRGYYDILVTRQTGGYNAVDLSALENLLFRLPGFIHNHDFLDFLSECAFKQNKKPLVKDYHARFYENAPNDIYAKVKYMKILMSLCKEEKHLIVSLALEILQVDPLSTIAEKVLNIYAFENSVTSLKVKLNAGQVLSLMKSLWKYIESDFELDSPWRVLSKTIIYATKSLTPEETVALIKEFREFSQPTFDLFEIGDVLYAYLLKRMENASPKVSEKKKDQNILLAMHLIYHNNTEVVGDFSNEKLMESLKNSIWQKAQNLITAANVIVERLK</sequence>
<reference evidence="1 2" key="1">
    <citation type="journal article" date="2010" name="Cell">
        <title>The genome of Naegleria gruberi illuminates early eukaryotic versatility.</title>
        <authorList>
            <person name="Fritz-Laylin L.K."/>
            <person name="Prochnik S.E."/>
            <person name="Ginger M.L."/>
            <person name="Dacks J.B."/>
            <person name="Carpenter M.L."/>
            <person name="Field M.C."/>
            <person name="Kuo A."/>
            <person name="Paredez A."/>
            <person name="Chapman J."/>
            <person name="Pham J."/>
            <person name="Shu S."/>
            <person name="Neupane R."/>
            <person name="Cipriano M."/>
            <person name="Mancuso J."/>
            <person name="Tu H."/>
            <person name="Salamov A."/>
            <person name="Lindquist E."/>
            <person name="Shapiro H."/>
            <person name="Lucas S."/>
            <person name="Grigoriev I.V."/>
            <person name="Cande W.Z."/>
            <person name="Fulton C."/>
            <person name="Rokhsar D.S."/>
            <person name="Dawson S.C."/>
        </authorList>
    </citation>
    <scope>NUCLEOTIDE SEQUENCE [LARGE SCALE GENOMIC DNA]</scope>
    <source>
        <strain evidence="1 2">NEG-M</strain>
    </source>
</reference>
<dbReference type="KEGG" id="ngr:NAEGRDRAFT_66238"/>
<dbReference type="AlphaFoldDB" id="D2VBJ4"/>
<gene>
    <name evidence="1" type="ORF">NAEGRDRAFT_66238</name>
</gene>
<dbReference type="GeneID" id="8850531"/>
<accession>D2VBJ4</accession>
<dbReference type="EMBL" id="GG738861">
    <property type="protein sequence ID" value="EFC45809.1"/>
    <property type="molecule type" value="Genomic_DNA"/>
</dbReference>
<dbReference type="Proteomes" id="UP000006671">
    <property type="component" value="Unassembled WGS sequence"/>
</dbReference>